<dbReference type="GO" id="GO:0046872">
    <property type="term" value="F:metal ion binding"/>
    <property type="evidence" value="ECO:0007669"/>
    <property type="project" value="UniProtKB-KW"/>
</dbReference>
<dbReference type="PANTHER" id="PTHR45745">
    <property type="entry name" value="PHOSPHOMANNOMUTASE 45A"/>
    <property type="match status" value="1"/>
</dbReference>
<evidence type="ECO:0000256" key="2">
    <source>
        <dbReference type="ARBA" id="ARBA00022842"/>
    </source>
</evidence>
<dbReference type="AlphaFoldDB" id="A0A179IPS7"/>
<dbReference type="GO" id="GO:0006166">
    <property type="term" value="P:purine ribonucleoside salvage"/>
    <property type="evidence" value="ECO:0007669"/>
    <property type="project" value="TreeGrafter"/>
</dbReference>
<evidence type="ECO:0000313" key="6">
    <source>
        <dbReference type="EMBL" id="OAR03464.1"/>
    </source>
</evidence>
<evidence type="ECO:0000256" key="1">
    <source>
        <dbReference type="ARBA" id="ARBA00022723"/>
    </source>
</evidence>
<keyword evidence="3" id="KW-0413">Isomerase</keyword>
<sequence length="130" mass="13931">MLDCLVTQRAALGTLPENGAVGKTIVTAELGRKIAERHGLTVIDVLTGFKFIGEKIDEFERTGAHTFVIGYEESYGYLVGDFVRHKDAVQAVVLLAEVTAYYKAHGGGPGSRRWTGCSPNTGRISSGSSL</sequence>
<dbReference type="InterPro" id="IPR016055">
    <property type="entry name" value="A-D-PHexomutase_a/b/a-I/II/III"/>
</dbReference>
<dbReference type="STRING" id="1484.SA87_01725"/>
<dbReference type="GO" id="GO:0008973">
    <property type="term" value="F:phosphopentomutase activity"/>
    <property type="evidence" value="ECO:0007669"/>
    <property type="project" value="TreeGrafter"/>
</dbReference>
<comment type="caution">
    <text evidence="6">The sequence shown here is derived from an EMBL/GenBank/DDBJ whole genome shotgun (WGS) entry which is preliminary data.</text>
</comment>
<dbReference type="PANTHER" id="PTHR45745:SF1">
    <property type="entry name" value="PHOSPHOGLUCOMUTASE 2B-RELATED"/>
    <property type="match status" value="1"/>
</dbReference>
<evidence type="ECO:0000256" key="3">
    <source>
        <dbReference type="ARBA" id="ARBA00023235"/>
    </source>
</evidence>
<evidence type="ECO:0000256" key="4">
    <source>
        <dbReference type="SAM" id="MobiDB-lite"/>
    </source>
</evidence>
<keyword evidence="1" id="KW-0479">Metal-binding</keyword>
<dbReference type="Gene3D" id="3.40.120.10">
    <property type="entry name" value="Alpha-D-Glucose-1,6-Bisphosphate, subunit A, domain 3"/>
    <property type="match status" value="1"/>
</dbReference>
<feature type="region of interest" description="Disordered" evidence="4">
    <location>
        <begin position="106"/>
        <end position="130"/>
    </location>
</feature>
<evidence type="ECO:0000259" key="5">
    <source>
        <dbReference type="Pfam" id="PF02880"/>
    </source>
</evidence>
<feature type="compositionally biased region" description="Polar residues" evidence="4">
    <location>
        <begin position="117"/>
        <end position="130"/>
    </location>
</feature>
<gene>
    <name evidence="6" type="ORF">SA87_01725</name>
</gene>
<keyword evidence="2" id="KW-0460">Magnesium</keyword>
<keyword evidence="7" id="KW-1185">Reference proteome</keyword>
<organism evidence="6 7">
    <name type="scientific">Hydrogenibacillus schlegelii</name>
    <name type="common">Bacillus schlegelii</name>
    <dbReference type="NCBI Taxonomy" id="1484"/>
    <lineage>
        <taxon>Bacteria</taxon>
        <taxon>Bacillati</taxon>
        <taxon>Bacillota</taxon>
        <taxon>Bacilli</taxon>
        <taxon>Bacillales</taxon>
        <taxon>Bacillales Family X. Incertae Sedis</taxon>
        <taxon>Hydrogenibacillus</taxon>
    </lineage>
</organism>
<feature type="domain" description="Alpha-D-phosphohexomutase alpha/beta/alpha" evidence="5">
    <location>
        <begin position="13"/>
        <end position="102"/>
    </location>
</feature>
<evidence type="ECO:0000313" key="7">
    <source>
        <dbReference type="Proteomes" id="UP000243024"/>
    </source>
</evidence>
<reference evidence="6 7" key="1">
    <citation type="submission" date="2015-09" db="EMBL/GenBank/DDBJ databases">
        <title>Draft genome sequence of Hydrogenibacillus schlegelii DSM 2000.</title>
        <authorList>
            <person name="Hemp J."/>
        </authorList>
    </citation>
    <scope>NUCLEOTIDE SEQUENCE [LARGE SCALE GENOMIC DNA]</scope>
    <source>
        <strain evidence="6 7">MA 48</strain>
    </source>
</reference>
<dbReference type="SUPFAM" id="SSF53738">
    <property type="entry name" value="Phosphoglucomutase, first 3 domains"/>
    <property type="match status" value="1"/>
</dbReference>
<protein>
    <recommendedName>
        <fullName evidence="5">Alpha-D-phosphohexomutase alpha/beta/alpha domain-containing protein</fullName>
    </recommendedName>
</protein>
<dbReference type="GO" id="GO:0005975">
    <property type="term" value="P:carbohydrate metabolic process"/>
    <property type="evidence" value="ECO:0007669"/>
    <property type="project" value="InterPro"/>
</dbReference>
<accession>A0A179IPS7</accession>
<dbReference type="Proteomes" id="UP000243024">
    <property type="component" value="Unassembled WGS sequence"/>
</dbReference>
<proteinExistence type="predicted"/>
<dbReference type="InterPro" id="IPR005846">
    <property type="entry name" value="A-D-PHexomutase_a/b/a-III"/>
</dbReference>
<dbReference type="Pfam" id="PF02880">
    <property type="entry name" value="PGM_PMM_III"/>
    <property type="match status" value="1"/>
</dbReference>
<name>A0A179IPS7_HYDSH</name>
<dbReference type="EMBL" id="JXBB01000060">
    <property type="protein sequence ID" value="OAR03464.1"/>
    <property type="molecule type" value="Genomic_DNA"/>
</dbReference>